<evidence type="ECO:0000313" key="3">
    <source>
        <dbReference type="Proteomes" id="UP000270094"/>
    </source>
</evidence>
<reference evidence="2 3" key="1">
    <citation type="submission" date="2018-11" db="EMBL/GenBank/DDBJ databases">
        <authorList>
            <consortium name="Pathogen Informatics"/>
        </authorList>
    </citation>
    <scope>NUCLEOTIDE SEQUENCE [LARGE SCALE GENOMIC DNA]</scope>
</reference>
<accession>A0A3P7JV82</accession>
<dbReference type="EMBL" id="UYYB01107548">
    <property type="protein sequence ID" value="VDM80157.1"/>
    <property type="molecule type" value="Genomic_DNA"/>
</dbReference>
<dbReference type="OrthoDB" id="5876065at2759"/>
<evidence type="ECO:0000313" key="2">
    <source>
        <dbReference type="EMBL" id="VDM80157.1"/>
    </source>
</evidence>
<dbReference type="AlphaFoldDB" id="A0A3P7JV82"/>
<keyword evidence="3" id="KW-1185">Reference proteome</keyword>
<gene>
    <name evidence="2" type="ORF">SVUK_LOCUS15155</name>
</gene>
<proteinExistence type="predicted"/>
<name>A0A3P7JV82_STRVU</name>
<feature type="non-terminal residue" evidence="2">
    <location>
        <position position="1"/>
    </location>
</feature>
<evidence type="ECO:0000256" key="1">
    <source>
        <dbReference type="SAM" id="MobiDB-lite"/>
    </source>
</evidence>
<sequence length="275" mass="30897">NTIPATERRAFLPSRDDPIRPDTPPISPINAARTELGTFDTHLGRFANGVPNRVVLHTDQMASLENMERLKVPPKEPLPKNYLKTTVEQHFATYPDHRQGLFPAVNQPHPWSHKALVFRSPTHDTSASGSLSQTDSTSTNRLTTPSQDKTFSIENFPSAPYSIAPRPKQAKGNDLLETDRLGSWSMGRFDKEEPRYTTPEPRRDTTAVISVLQERTTRATIDTSLPLSNGKLASLPMFQPYQSPESITGSHALREVYNIRHHGRPRFVKIDLSNE</sequence>
<organism evidence="2 3">
    <name type="scientific">Strongylus vulgaris</name>
    <name type="common">Blood worm</name>
    <dbReference type="NCBI Taxonomy" id="40348"/>
    <lineage>
        <taxon>Eukaryota</taxon>
        <taxon>Metazoa</taxon>
        <taxon>Ecdysozoa</taxon>
        <taxon>Nematoda</taxon>
        <taxon>Chromadorea</taxon>
        <taxon>Rhabditida</taxon>
        <taxon>Rhabditina</taxon>
        <taxon>Rhabditomorpha</taxon>
        <taxon>Strongyloidea</taxon>
        <taxon>Strongylidae</taxon>
        <taxon>Strongylus</taxon>
    </lineage>
</organism>
<feature type="region of interest" description="Disordered" evidence="1">
    <location>
        <begin position="121"/>
        <end position="170"/>
    </location>
</feature>
<protein>
    <submittedName>
        <fullName evidence="2">Uncharacterized protein</fullName>
    </submittedName>
</protein>
<feature type="compositionally biased region" description="Polar residues" evidence="1">
    <location>
        <begin position="123"/>
        <end position="155"/>
    </location>
</feature>
<dbReference type="Proteomes" id="UP000270094">
    <property type="component" value="Unassembled WGS sequence"/>
</dbReference>